<organism evidence="9 10">
    <name type="scientific">Marinomonas ushuaiensis DSM 15871</name>
    <dbReference type="NCBI Taxonomy" id="1122207"/>
    <lineage>
        <taxon>Bacteria</taxon>
        <taxon>Pseudomonadati</taxon>
        <taxon>Pseudomonadota</taxon>
        <taxon>Gammaproteobacteria</taxon>
        <taxon>Oceanospirillales</taxon>
        <taxon>Oceanospirillaceae</taxon>
        <taxon>Marinomonas</taxon>
    </lineage>
</organism>
<keyword evidence="6 7" id="KW-0472">Membrane</keyword>
<dbReference type="PANTHER" id="PTHR33362">
    <property type="entry name" value="SIALIC ACID TRAP TRANSPORTER PERMEASE PROTEIN SIAT-RELATED"/>
    <property type="match status" value="1"/>
</dbReference>
<feature type="transmembrane region" description="Helical" evidence="7">
    <location>
        <begin position="336"/>
        <end position="353"/>
    </location>
</feature>
<keyword evidence="2" id="KW-1003">Cell membrane</keyword>
<dbReference type="PANTHER" id="PTHR33362:SF3">
    <property type="entry name" value="SIALIC ACID TRAP TRANSPORTER PERMEASE PROTEIN SIAT"/>
    <property type="match status" value="1"/>
</dbReference>
<evidence type="ECO:0000256" key="2">
    <source>
        <dbReference type="ARBA" id="ARBA00022475"/>
    </source>
</evidence>
<comment type="caution">
    <text evidence="9">The sequence shown here is derived from an EMBL/GenBank/DDBJ whole genome shotgun (WGS) entry which is preliminary data.</text>
</comment>
<feature type="transmembrane region" description="Helical" evidence="7">
    <location>
        <begin position="397"/>
        <end position="417"/>
    </location>
</feature>
<dbReference type="InterPro" id="IPR010656">
    <property type="entry name" value="DctM"/>
</dbReference>
<keyword evidence="3 7" id="KW-0997">Cell inner membrane</keyword>
<proteinExistence type="inferred from homology"/>
<dbReference type="PATRIC" id="fig|1122207.3.peg.1673"/>
<comment type="function">
    <text evidence="7">Part of the tripartite ATP-independent periplasmic (TRAP) transport system.</text>
</comment>
<evidence type="ECO:0000313" key="9">
    <source>
        <dbReference type="EMBL" id="ETX10826.1"/>
    </source>
</evidence>
<keyword evidence="5 7" id="KW-1133">Transmembrane helix</keyword>
<feature type="transmembrane region" description="Helical" evidence="7">
    <location>
        <begin position="359"/>
        <end position="385"/>
    </location>
</feature>
<evidence type="ECO:0000256" key="7">
    <source>
        <dbReference type="RuleBase" id="RU369079"/>
    </source>
</evidence>
<dbReference type="STRING" id="1122207.MUS1_12680"/>
<feature type="domain" description="TRAP C4-dicarboxylate transport system permease DctM subunit" evidence="8">
    <location>
        <begin position="8"/>
        <end position="417"/>
    </location>
</feature>
<evidence type="ECO:0000256" key="6">
    <source>
        <dbReference type="ARBA" id="ARBA00023136"/>
    </source>
</evidence>
<dbReference type="eggNOG" id="COG1593">
    <property type="taxonomic scope" value="Bacteria"/>
</dbReference>
<evidence type="ECO:0000313" key="10">
    <source>
        <dbReference type="Proteomes" id="UP000054058"/>
    </source>
</evidence>
<evidence type="ECO:0000256" key="5">
    <source>
        <dbReference type="ARBA" id="ARBA00022989"/>
    </source>
</evidence>
<feature type="transmembrane region" description="Helical" evidence="7">
    <location>
        <begin position="272"/>
        <end position="293"/>
    </location>
</feature>
<dbReference type="PIRSF" id="PIRSF006066">
    <property type="entry name" value="HI0050"/>
    <property type="match status" value="1"/>
</dbReference>
<dbReference type="RefSeq" id="WP_036161102.1">
    <property type="nucleotide sequence ID" value="NZ_JAMB01000006.1"/>
</dbReference>
<gene>
    <name evidence="9" type="ORF">MUS1_12680</name>
</gene>
<dbReference type="OrthoDB" id="9796052at2"/>
<feature type="transmembrane region" description="Helical" evidence="7">
    <location>
        <begin position="135"/>
        <end position="161"/>
    </location>
</feature>
<evidence type="ECO:0000259" key="8">
    <source>
        <dbReference type="Pfam" id="PF06808"/>
    </source>
</evidence>
<dbReference type="NCBIfam" id="TIGR00786">
    <property type="entry name" value="dctM"/>
    <property type="match status" value="1"/>
</dbReference>
<dbReference type="Pfam" id="PF06808">
    <property type="entry name" value="DctM"/>
    <property type="match status" value="1"/>
</dbReference>
<dbReference type="InterPro" id="IPR004681">
    <property type="entry name" value="TRAP_DctM"/>
</dbReference>
<feature type="transmembrane region" description="Helical" evidence="7">
    <location>
        <begin position="213"/>
        <end position="236"/>
    </location>
</feature>
<dbReference type="EMBL" id="JAMB01000006">
    <property type="protein sequence ID" value="ETX10826.1"/>
    <property type="molecule type" value="Genomic_DNA"/>
</dbReference>
<keyword evidence="4 7" id="KW-0812">Transmembrane</keyword>
<comment type="subcellular location">
    <subcellularLocation>
        <location evidence="1 7">Cell inner membrane</location>
        <topology evidence="1 7">Multi-pass membrane protein</topology>
    </subcellularLocation>
</comment>
<dbReference type="Proteomes" id="UP000054058">
    <property type="component" value="Unassembled WGS sequence"/>
</dbReference>
<evidence type="ECO:0000256" key="3">
    <source>
        <dbReference type="ARBA" id="ARBA00022519"/>
    </source>
</evidence>
<feature type="transmembrane region" description="Helical" evidence="7">
    <location>
        <begin position="167"/>
        <end position="192"/>
    </location>
</feature>
<feature type="transmembrane region" description="Helical" evidence="7">
    <location>
        <begin position="313"/>
        <end position="331"/>
    </location>
</feature>
<feature type="transmembrane region" description="Helical" evidence="7">
    <location>
        <begin position="47"/>
        <end position="66"/>
    </location>
</feature>
<dbReference type="GO" id="GO:0005886">
    <property type="term" value="C:plasma membrane"/>
    <property type="evidence" value="ECO:0007669"/>
    <property type="project" value="UniProtKB-SubCell"/>
</dbReference>
<evidence type="ECO:0000256" key="4">
    <source>
        <dbReference type="ARBA" id="ARBA00022692"/>
    </source>
</evidence>
<protein>
    <recommendedName>
        <fullName evidence="7">TRAP transporter large permease protein</fullName>
    </recommendedName>
</protein>
<reference evidence="9 10" key="1">
    <citation type="submission" date="2014-01" db="EMBL/GenBank/DDBJ databases">
        <title>Marinomonas ushuaiensis DSM 15871 Genome Sequencing.</title>
        <authorList>
            <person name="Lai Q."/>
            <person name="Shao Z.S."/>
        </authorList>
    </citation>
    <scope>NUCLEOTIDE SEQUENCE [LARGE SCALE GENOMIC DNA]</scope>
    <source>
        <strain evidence="9 10">DSM 15871</strain>
    </source>
</reference>
<feature type="transmembrane region" description="Helical" evidence="7">
    <location>
        <begin position="6"/>
        <end position="26"/>
    </location>
</feature>
<sequence>MLALFLPLFLILLLIGMPVFFAMLAAPGMMLFATGMERDISLLFRNIYNGIDSFPLMAIPFFMLAGELMNRGGITMNLVQFSQSFIGHVRGGLAHVNILSSMLFAGLSGSAVADTSAIGSMMIPAMEKNGYSRKFAAAITAASSVIGPIIPPSGIMIIYAYTMEVSVAALFAAGIVPGILVGVSLMILVALMAKKYDFPVAGPKSSWTERGHATRNAILPLFAPVIILGGIIGGIFTPTEASAVATAYALIISVWVMKTVTLKDLPDIFIKGAKASAVVLLLVGSAIAFKTVVSLSHSAEILANWVLTISENPLILLFLINILLFIVGMFLDAGPAIIILGPILGPIFINLGIDPIHFAIIMSVNLTVGLATPPMGLVLFVASSVSGERIESISKAILPFLAVEVVVIFLITFFPAISMTVPRLLGLVAG</sequence>
<keyword evidence="10" id="KW-1185">Reference proteome</keyword>
<accession>X7E6M9</accession>
<comment type="similarity">
    <text evidence="7">Belongs to the TRAP transporter large permease family.</text>
</comment>
<name>X7E6M9_9GAMM</name>
<dbReference type="GO" id="GO:0022857">
    <property type="term" value="F:transmembrane transporter activity"/>
    <property type="evidence" value="ECO:0007669"/>
    <property type="project" value="UniProtKB-UniRule"/>
</dbReference>
<comment type="subunit">
    <text evidence="7">The complex comprises the extracytoplasmic solute receptor protein and the two transmembrane proteins.</text>
</comment>
<keyword evidence="7" id="KW-0813">Transport</keyword>
<evidence type="ECO:0000256" key="1">
    <source>
        <dbReference type="ARBA" id="ARBA00004429"/>
    </source>
</evidence>
<dbReference type="AlphaFoldDB" id="X7E6M9"/>
<feature type="transmembrane region" description="Helical" evidence="7">
    <location>
        <begin position="242"/>
        <end position="260"/>
    </location>
</feature>
<feature type="transmembrane region" description="Helical" evidence="7">
    <location>
        <begin position="98"/>
        <end position="123"/>
    </location>
</feature>